<reference evidence="2 3" key="1">
    <citation type="journal article" date="2021" name="Nat. Plants">
        <title>The Taxus genome provides insights into paclitaxel biosynthesis.</title>
        <authorList>
            <person name="Xiong X."/>
            <person name="Gou J."/>
            <person name="Liao Q."/>
            <person name="Li Y."/>
            <person name="Zhou Q."/>
            <person name="Bi G."/>
            <person name="Li C."/>
            <person name="Du R."/>
            <person name="Wang X."/>
            <person name="Sun T."/>
            <person name="Guo L."/>
            <person name="Liang H."/>
            <person name="Lu P."/>
            <person name="Wu Y."/>
            <person name="Zhang Z."/>
            <person name="Ro D.K."/>
            <person name="Shang Y."/>
            <person name="Huang S."/>
            <person name="Yan J."/>
        </authorList>
    </citation>
    <scope>NUCLEOTIDE SEQUENCE [LARGE SCALE GENOMIC DNA]</scope>
    <source>
        <strain evidence="2">Ta-2019</strain>
    </source>
</reference>
<feature type="non-terminal residue" evidence="2">
    <location>
        <position position="108"/>
    </location>
</feature>
<keyword evidence="3" id="KW-1185">Reference proteome</keyword>
<comment type="caution">
    <text evidence="2">The sequence shown here is derived from an EMBL/GenBank/DDBJ whole genome shotgun (WGS) entry which is preliminary data.</text>
</comment>
<evidence type="ECO:0000313" key="2">
    <source>
        <dbReference type="EMBL" id="KAH9305091.1"/>
    </source>
</evidence>
<feature type="region of interest" description="Disordered" evidence="1">
    <location>
        <begin position="1"/>
        <end position="21"/>
    </location>
</feature>
<evidence type="ECO:0000256" key="1">
    <source>
        <dbReference type="SAM" id="MobiDB-lite"/>
    </source>
</evidence>
<name>A0AA38CNK1_TAXCH</name>
<dbReference type="EMBL" id="JAHRHJ020000008">
    <property type="protein sequence ID" value="KAH9305091.1"/>
    <property type="molecule type" value="Genomic_DNA"/>
</dbReference>
<dbReference type="Proteomes" id="UP000824469">
    <property type="component" value="Unassembled WGS sequence"/>
</dbReference>
<feature type="region of interest" description="Disordered" evidence="1">
    <location>
        <begin position="48"/>
        <end position="108"/>
    </location>
</feature>
<proteinExistence type="predicted"/>
<dbReference type="AlphaFoldDB" id="A0AA38CNK1"/>
<evidence type="ECO:0000313" key="3">
    <source>
        <dbReference type="Proteomes" id="UP000824469"/>
    </source>
</evidence>
<feature type="compositionally biased region" description="Basic and acidic residues" evidence="1">
    <location>
        <begin position="74"/>
        <end position="88"/>
    </location>
</feature>
<protein>
    <submittedName>
        <fullName evidence="2">Uncharacterized protein</fullName>
    </submittedName>
</protein>
<feature type="non-terminal residue" evidence="2">
    <location>
        <position position="1"/>
    </location>
</feature>
<organism evidence="2 3">
    <name type="scientific">Taxus chinensis</name>
    <name type="common">Chinese yew</name>
    <name type="synonym">Taxus wallichiana var. chinensis</name>
    <dbReference type="NCBI Taxonomy" id="29808"/>
    <lineage>
        <taxon>Eukaryota</taxon>
        <taxon>Viridiplantae</taxon>
        <taxon>Streptophyta</taxon>
        <taxon>Embryophyta</taxon>
        <taxon>Tracheophyta</taxon>
        <taxon>Spermatophyta</taxon>
        <taxon>Pinopsida</taxon>
        <taxon>Pinidae</taxon>
        <taxon>Conifers II</taxon>
        <taxon>Cupressales</taxon>
        <taxon>Taxaceae</taxon>
        <taxon>Taxus</taxon>
    </lineage>
</organism>
<accession>A0AA38CNK1</accession>
<sequence length="108" mass="11917">TTGTSRRTGRERVNRPKVKAKSTNYCANHVGTSGLKGREVREKVKWLQRGTRKPISGGSEEFVPDSPGQLGHKYTVDAKSRRSREPIKSRHVSSAERGTGKPKSGESE</sequence>
<gene>
    <name evidence="2" type="ORF">KI387_009495</name>
</gene>